<dbReference type="Pfam" id="PF00126">
    <property type="entry name" value="HTH_1"/>
    <property type="match status" value="1"/>
</dbReference>
<dbReference type="InterPro" id="IPR004606">
    <property type="entry name" value="Mop_domain"/>
</dbReference>
<dbReference type="Pfam" id="PF03459">
    <property type="entry name" value="TOBE"/>
    <property type="match status" value="2"/>
</dbReference>
<dbReference type="NCBIfam" id="TIGR00638">
    <property type="entry name" value="Mop"/>
    <property type="match status" value="1"/>
</dbReference>
<dbReference type="Gene3D" id="1.10.10.10">
    <property type="entry name" value="Winged helix-like DNA-binding domain superfamily/Winged helix DNA-binding domain"/>
    <property type="match status" value="1"/>
</dbReference>
<accession>A0A643FDA7</accession>
<dbReference type="RefSeq" id="WP_151123838.1">
    <property type="nucleotide sequence ID" value="NZ_CP088081.1"/>
</dbReference>
<dbReference type="InterPro" id="IPR036388">
    <property type="entry name" value="WH-like_DNA-bd_sf"/>
</dbReference>
<dbReference type="PANTHER" id="PTHR30432:SF1">
    <property type="entry name" value="DNA-BINDING TRANSCRIPTIONAL DUAL REGULATOR MODE"/>
    <property type="match status" value="1"/>
</dbReference>
<dbReference type="OrthoDB" id="9800709at2"/>
<keyword evidence="3 5" id="KW-0500">Molybdenum</keyword>
<dbReference type="PIRSF" id="PIRSF005763">
    <property type="entry name" value="Txn_reg_ModE"/>
    <property type="match status" value="1"/>
</dbReference>
<dbReference type="AlphaFoldDB" id="A0A643FDA7"/>
<dbReference type="PROSITE" id="PS51866">
    <property type="entry name" value="MOP"/>
    <property type="match status" value="1"/>
</dbReference>
<dbReference type="EMBL" id="VZPB01000017">
    <property type="protein sequence ID" value="KAB0583168.1"/>
    <property type="molecule type" value="Genomic_DNA"/>
</dbReference>
<dbReference type="SUPFAM" id="SSF50331">
    <property type="entry name" value="MOP-like"/>
    <property type="match status" value="2"/>
</dbReference>
<evidence type="ECO:0000313" key="7">
    <source>
        <dbReference type="EMBL" id="KAB0583168.1"/>
    </source>
</evidence>
<feature type="domain" description="Mop" evidence="6">
    <location>
        <begin position="138"/>
        <end position="204"/>
    </location>
</feature>
<protein>
    <submittedName>
        <fullName evidence="7">LysR family transcriptional regulator</fullName>
    </submittedName>
</protein>
<keyword evidence="4" id="KW-0677">Repeat</keyword>
<dbReference type="InterPro" id="IPR036390">
    <property type="entry name" value="WH_DNA-bd_sf"/>
</dbReference>
<dbReference type="InterPro" id="IPR016462">
    <property type="entry name" value="ModE"/>
</dbReference>
<evidence type="ECO:0000256" key="2">
    <source>
        <dbReference type="ARBA" id="ARBA00022448"/>
    </source>
</evidence>
<dbReference type="GO" id="GO:0030151">
    <property type="term" value="F:molybdenum ion binding"/>
    <property type="evidence" value="ECO:0007669"/>
    <property type="project" value="UniProtKB-UniRule"/>
</dbReference>
<dbReference type="GO" id="GO:0003700">
    <property type="term" value="F:DNA-binding transcription factor activity"/>
    <property type="evidence" value="ECO:0007669"/>
    <property type="project" value="InterPro"/>
</dbReference>
<dbReference type="PANTHER" id="PTHR30432">
    <property type="entry name" value="TRANSCRIPTIONAL REGULATOR MODE"/>
    <property type="match status" value="1"/>
</dbReference>
<dbReference type="Gene3D" id="2.40.50.100">
    <property type="match status" value="2"/>
</dbReference>
<comment type="similarity">
    <text evidence="1 5">Belongs to the ModE family.</text>
</comment>
<sequence length="275" mass="29082">MASSRRSARPAAKPPLKGSISLQTPLGAVLSESRIRLLEAIDRVGSLNRAAREVPLSYKAAWDALDTMNQHAPEPLVVRATGGAGGGGTRLTDYARQLVALYRAMESSQQDILDRLPGVPAEGDAPALRTLIRRMSMRTSARNQLACRVQGLTDRGGLVDVALDLGQGDVFVATITPASAKSMALKVGDELYALVKAPWVQLRAKAPRRQAGRNRLAGTLMALQPGRTHTACTLQLGGGLTLEATVPNAEATTLRPGTPAWAEFATDSAVLVTFG</sequence>
<keyword evidence="8" id="KW-1185">Reference proteome</keyword>
<organism evidence="7 8">
    <name type="scientific">Ideonella dechloratans</name>
    <dbReference type="NCBI Taxonomy" id="36863"/>
    <lineage>
        <taxon>Bacteria</taxon>
        <taxon>Pseudomonadati</taxon>
        <taxon>Pseudomonadota</taxon>
        <taxon>Betaproteobacteria</taxon>
        <taxon>Burkholderiales</taxon>
        <taxon>Sphaerotilaceae</taxon>
        <taxon>Ideonella</taxon>
    </lineage>
</organism>
<gene>
    <name evidence="7" type="ORF">F7Q92_09125</name>
</gene>
<dbReference type="InterPro" id="IPR008995">
    <property type="entry name" value="Mo/tungstate-bd_C_term_dom"/>
</dbReference>
<dbReference type="GO" id="GO:0015689">
    <property type="term" value="P:molybdate ion transport"/>
    <property type="evidence" value="ECO:0007669"/>
    <property type="project" value="UniProtKB-UniRule"/>
</dbReference>
<evidence type="ECO:0000313" key="8">
    <source>
        <dbReference type="Proteomes" id="UP000430120"/>
    </source>
</evidence>
<name>A0A643FDA7_IDEDE</name>
<evidence type="ECO:0000256" key="5">
    <source>
        <dbReference type="PIRNR" id="PIRNR005763"/>
    </source>
</evidence>
<reference evidence="7 8" key="1">
    <citation type="submission" date="2019-09" db="EMBL/GenBank/DDBJ databases">
        <title>Draft genome sequences of 48 bacterial type strains from the CCUG.</title>
        <authorList>
            <person name="Tunovic T."/>
            <person name="Pineiro-Iglesias B."/>
            <person name="Unosson C."/>
            <person name="Inganas E."/>
            <person name="Ohlen M."/>
            <person name="Cardew S."/>
            <person name="Jensie-Markopoulos S."/>
            <person name="Salva-Serra F."/>
            <person name="Jaen-Luchoro D."/>
            <person name="Karlsson R."/>
            <person name="Svensson-Stadler L."/>
            <person name="Chun J."/>
            <person name="Moore E."/>
        </authorList>
    </citation>
    <scope>NUCLEOTIDE SEQUENCE [LARGE SCALE GENOMIC DNA]</scope>
    <source>
        <strain evidence="7 8">CCUG 30977</strain>
    </source>
</reference>
<evidence type="ECO:0000256" key="4">
    <source>
        <dbReference type="ARBA" id="ARBA00022737"/>
    </source>
</evidence>
<evidence type="ECO:0000259" key="6">
    <source>
        <dbReference type="PROSITE" id="PS51866"/>
    </source>
</evidence>
<dbReference type="InterPro" id="IPR051815">
    <property type="entry name" value="Molybdate_resp_trans_reg"/>
</dbReference>
<dbReference type="InterPro" id="IPR000847">
    <property type="entry name" value="LysR_HTH_N"/>
</dbReference>
<comment type="caution">
    <text evidence="7">The sequence shown here is derived from an EMBL/GenBank/DDBJ whole genome shotgun (WGS) entry which is preliminary data.</text>
</comment>
<evidence type="ECO:0000256" key="3">
    <source>
        <dbReference type="ARBA" id="ARBA00022505"/>
    </source>
</evidence>
<dbReference type="Proteomes" id="UP000430120">
    <property type="component" value="Unassembled WGS sequence"/>
</dbReference>
<dbReference type="SUPFAM" id="SSF46785">
    <property type="entry name" value="Winged helix' DNA-binding domain"/>
    <property type="match status" value="1"/>
</dbReference>
<dbReference type="InterPro" id="IPR005116">
    <property type="entry name" value="Transp-assoc_OB_typ1"/>
</dbReference>
<keyword evidence="2 5" id="KW-0813">Transport</keyword>
<proteinExistence type="inferred from homology"/>
<evidence type="ECO:0000256" key="1">
    <source>
        <dbReference type="ARBA" id="ARBA00008110"/>
    </source>
</evidence>